<proteinExistence type="predicted"/>
<dbReference type="EMBL" id="JBHTLP010000011">
    <property type="protein sequence ID" value="MFD1142975.1"/>
    <property type="molecule type" value="Genomic_DNA"/>
</dbReference>
<evidence type="ECO:0000313" key="2">
    <source>
        <dbReference type="EMBL" id="MFD1142975.1"/>
    </source>
</evidence>
<dbReference type="InterPro" id="IPR011009">
    <property type="entry name" value="Kinase-like_dom_sf"/>
</dbReference>
<dbReference type="InterPro" id="IPR002575">
    <property type="entry name" value="Aminoglycoside_PTrfase"/>
</dbReference>
<dbReference type="InterPro" id="IPR051678">
    <property type="entry name" value="AGP_Transferase"/>
</dbReference>
<dbReference type="PANTHER" id="PTHR21310:SF15">
    <property type="entry name" value="AMINOGLYCOSIDE PHOSPHOTRANSFERASE DOMAIN-CONTAINING PROTEIN"/>
    <property type="match status" value="1"/>
</dbReference>
<comment type="caution">
    <text evidence="2">The sequence shown here is derived from an EMBL/GenBank/DDBJ whole genome shotgun (WGS) entry which is preliminary data.</text>
</comment>
<gene>
    <name evidence="2" type="ORF">ACFQ4C_17750</name>
</gene>
<sequence length="290" mass="33404">MLVAELLTTVFPDQNFQSARYLGEGMDSQTYLVDEGYVFRFPKREEVARNLTKEIALLPHLQHLPLRVPDFQFLGQHPETGLPFVGYPLLRGVEWQANHFPEQPPANQTLTLRLLGSFLTELHRFDVATAMRLGVEINDSFQDYRETYQEIQTDLFPFLTPSLRTFIDRRFRAFLANPRHFRYTNALIHDDFSSDHILCDPATGVPRSVIDFGDVAVGDPDLDLKYLYAERGRSFIERLLAEGHYQTPTDPEVLLEKLDFFTFCETIQDALHEHQGDPERAAAALQSSWV</sequence>
<reference evidence="3" key="1">
    <citation type="journal article" date="2019" name="Int. J. Syst. Evol. Microbiol.">
        <title>The Global Catalogue of Microorganisms (GCM) 10K type strain sequencing project: providing services to taxonomists for standard genome sequencing and annotation.</title>
        <authorList>
            <consortium name="The Broad Institute Genomics Platform"/>
            <consortium name="The Broad Institute Genome Sequencing Center for Infectious Disease"/>
            <person name="Wu L."/>
            <person name="Ma J."/>
        </authorList>
    </citation>
    <scope>NUCLEOTIDE SEQUENCE [LARGE SCALE GENOMIC DNA]</scope>
    <source>
        <strain evidence="3">CCUG 55608</strain>
    </source>
</reference>
<dbReference type="Proteomes" id="UP001597116">
    <property type="component" value="Unassembled WGS sequence"/>
</dbReference>
<organism evidence="2 3">
    <name type="scientific">Larkinella insperata</name>
    <dbReference type="NCBI Taxonomy" id="332158"/>
    <lineage>
        <taxon>Bacteria</taxon>
        <taxon>Pseudomonadati</taxon>
        <taxon>Bacteroidota</taxon>
        <taxon>Cytophagia</taxon>
        <taxon>Cytophagales</taxon>
        <taxon>Spirosomataceae</taxon>
        <taxon>Larkinella</taxon>
    </lineage>
</organism>
<protein>
    <submittedName>
        <fullName evidence="2">Phosphotransferase family protein</fullName>
    </submittedName>
</protein>
<name>A0ABW3QH09_9BACT</name>
<dbReference type="Gene3D" id="3.30.200.20">
    <property type="entry name" value="Phosphorylase Kinase, domain 1"/>
    <property type="match status" value="1"/>
</dbReference>
<dbReference type="Gene3D" id="3.90.1200.10">
    <property type="match status" value="1"/>
</dbReference>
<accession>A0ABW3QH09</accession>
<feature type="domain" description="Aminoglycoside phosphotransferase" evidence="1">
    <location>
        <begin position="20"/>
        <end position="246"/>
    </location>
</feature>
<dbReference type="PANTHER" id="PTHR21310">
    <property type="entry name" value="AMINOGLYCOSIDE PHOSPHOTRANSFERASE-RELATED-RELATED"/>
    <property type="match status" value="1"/>
</dbReference>
<dbReference type="RefSeq" id="WP_265990790.1">
    <property type="nucleotide sequence ID" value="NZ_CP110973.1"/>
</dbReference>
<evidence type="ECO:0000313" key="3">
    <source>
        <dbReference type="Proteomes" id="UP001597116"/>
    </source>
</evidence>
<keyword evidence="3" id="KW-1185">Reference proteome</keyword>
<evidence type="ECO:0000259" key="1">
    <source>
        <dbReference type="Pfam" id="PF01636"/>
    </source>
</evidence>
<dbReference type="Pfam" id="PF01636">
    <property type="entry name" value="APH"/>
    <property type="match status" value="1"/>
</dbReference>
<dbReference type="SUPFAM" id="SSF56112">
    <property type="entry name" value="Protein kinase-like (PK-like)"/>
    <property type="match status" value="1"/>
</dbReference>